<evidence type="ECO:0000313" key="2">
    <source>
        <dbReference type="EMBL" id="PVI07585.1"/>
    </source>
</evidence>
<evidence type="ECO:0000313" key="3">
    <source>
        <dbReference type="Proteomes" id="UP000244855"/>
    </source>
</evidence>
<accession>A0A2V1EE60</accession>
<reference evidence="2 3" key="1">
    <citation type="journal article" date="2018" name="Sci. Rep.">
        <title>Comparative genomics provides insights into the lifestyle and reveals functional heterogeneity of dark septate endophytic fungi.</title>
        <authorList>
            <person name="Knapp D.G."/>
            <person name="Nemeth J.B."/>
            <person name="Barry K."/>
            <person name="Hainaut M."/>
            <person name="Henrissat B."/>
            <person name="Johnson J."/>
            <person name="Kuo A."/>
            <person name="Lim J.H.P."/>
            <person name="Lipzen A."/>
            <person name="Nolan M."/>
            <person name="Ohm R.A."/>
            <person name="Tamas L."/>
            <person name="Grigoriev I.V."/>
            <person name="Spatafora J.W."/>
            <person name="Nagy L.G."/>
            <person name="Kovacs G.M."/>
        </authorList>
    </citation>
    <scope>NUCLEOTIDE SEQUENCE [LARGE SCALE GENOMIC DNA]</scope>
    <source>
        <strain evidence="2 3">DSE2036</strain>
    </source>
</reference>
<proteinExistence type="predicted"/>
<dbReference type="EMBL" id="KZ805303">
    <property type="protein sequence ID" value="PVI07585.1"/>
    <property type="molecule type" value="Genomic_DNA"/>
</dbReference>
<keyword evidence="3" id="KW-1185">Reference proteome</keyword>
<dbReference type="AlphaFoldDB" id="A0A2V1EE60"/>
<dbReference type="Proteomes" id="UP000244855">
    <property type="component" value="Unassembled WGS sequence"/>
</dbReference>
<protein>
    <submittedName>
        <fullName evidence="2">Uncharacterized protein</fullName>
    </submittedName>
</protein>
<name>A0A2V1EE60_9PLEO</name>
<gene>
    <name evidence="2" type="ORF">DM02DRAFT_284090</name>
</gene>
<evidence type="ECO:0000256" key="1">
    <source>
        <dbReference type="SAM" id="MobiDB-lite"/>
    </source>
</evidence>
<feature type="region of interest" description="Disordered" evidence="1">
    <location>
        <begin position="106"/>
        <end position="134"/>
    </location>
</feature>
<organism evidence="2 3">
    <name type="scientific">Periconia macrospinosa</name>
    <dbReference type="NCBI Taxonomy" id="97972"/>
    <lineage>
        <taxon>Eukaryota</taxon>
        <taxon>Fungi</taxon>
        <taxon>Dikarya</taxon>
        <taxon>Ascomycota</taxon>
        <taxon>Pezizomycotina</taxon>
        <taxon>Dothideomycetes</taxon>
        <taxon>Pleosporomycetidae</taxon>
        <taxon>Pleosporales</taxon>
        <taxon>Massarineae</taxon>
        <taxon>Periconiaceae</taxon>
        <taxon>Periconia</taxon>
    </lineage>
</organism>
<sequence>MDIILWRSRSLPPSLILARANVYIDLHFPIWYACSRQVVHRCISPSSVVAASTPVPPSCGQRVYARMSAHSRIRRHNYKHLGFHHLEKREKVGVCAGGSWADRKGPIKNNFRSKSKSKRLEYASGPSPNLPRGSRLEQLPALRAYLYLRRTLTSTERKAKKYYQAPSRALSNSFGNHIYIGHPCPISGPRLADAPSYAKNEPT</sequence>